<sequence length="162" mass="18473">MNMSIIQIKGNVKYKITIDPSVWIFDDRKFLMDSFFEKSTANEESQLDQELDQERVIREGQTLPPTLKTEKKYEKERLITGSFGMKLGDMLKNAEPLEHADTCEFVTETETIAVPLSQAMESIAHFSQNGKPMTEEGPIHVYFADQSNLTQPIKGVKELIIT</sequence>
<dbReference type="EMBL" id="CP043404">
    <property type="protein sequence ID" value="QEK61921.1"/>
    <property type="molecule type" value="Genomic_DNA"/>
</dbReference>
<keyword evidence="2" id="KW-1185">Reference proteome</keyword>
<dbReference type="Proteomes" id="UP000325032">
    <property type="component" value="Chromosome"/>
</dbReference>
<gene>
    <name evidence="1" type="ORF">FX981_00085</name>
</gene>
<reference evidence="1 2" key="1">
    <citation type="journal article" date="2018" name="Plant Biotechnol. Rep.">
        <title>Diversity and antifungal activity of endophytic bacteria associated with Panax ginseng seedlings.</title>
        <authorList>
            <person name="Park J.M."/>
            <person name="Hong C.E."/>
            <person name="Jo S.H."/>
        </authorList>
    </citation>
    <scope>NUCLEOTIDE SEQUENCE [LARGE SCALE GENOMIC DNA]</scope>
    <source>
        <strain evidence="1 2">PgKB20</strain>
    </source>
</reference>
<organism evidence="1 2">
    <name type="scientific">Bacillus safensis</name>
    <dbReference type="NCBI Taxonomy" id="561879"/>
    <lineage>
        <taxon>Bacteria</taxon>
        <taxon>Bacillati</taxon>
        <taxon>Bacillota</taxon>
        <taxon>Bacilli</taxon>
        <taxon>Bacillales</taxon>
        <taxon>Bacillaceae</taxon>
        <taxon>Bacillus</taxon>
    </lineage>
</organism>
<proteinExistence type="predicted"/>
<evidence type="ECO:0000313" key="1">
    <source>
        <dbReference type="EMBL" id="QEK61921.1"/>
    </source>
</evidence>
<dbReference type="AlphaFoldDB" id="A0A5C0WA90"/>
<evidence type="ECO:0000313" key="2">
    <source>
        <dbReference type="Proteomes" id="UP000325032"/>
    </source>
</evidence>
<accession>A0A5C0WA90</accession>
<evidence type="ECO:0008006" key="3">
    <source>
        <dbReference type="Google" id="ProtNLM"/>
    </source>
</evidence>
<name>A0A5C0WA90_BACIA</name>
<protein>
    <recommendedName>
        <fullName evidence="3">Peptidyl-prolyl cis-trans isomerase</fullName>
    </recommendedName>
</protein>